<proteinExistence type="predicted"/>
<keyword evidence="1" id="KW-0479">Metal-binding</keyword>
<dbReference type="InterPro" id="IPR036875">
    <property type="entry name" value="Znf_CCHC_sf"/>
</dbReference>
<comment type="caution">
    <text evidence="6">The sequence shown here is derived from an EMBL/GenBank/DDBJ whole genome shotgun (WGS) entry which is preliminary data.</text>
</comment>
<sequence length="1125" mass="127587">MSTLVEFMIVFGADNRPPILDKPQYESYKSRMELYIQGKDHGRIILNSVGNGPLVWPTIEQEDGIVRIKTYEELSDKEKLQGDCDIKATNIVLQGLPPDVYALVNHHKITKYIWDGVKLLMQGTSLSRQERKCKLYDEFDKFSHVKGFEVPTFLPGDNPIAFMNKSMAFLSAVFTPSYPSTNNQLRSSSNPRNKATIQDGLQGNASGLRGNTSGQAKVVKCYNCQGEGHMARQCTQPKRRRDATWFKEKVLLVQVRAEGKDCLEQLASATRARSWNTDGHSWHRTITPQCSISRLMIDAYDTLFRTMMIFSSQSGGALMDHCLLGCDSDVLSEVQYSDTCQNDMMNQSVHELQHSKLSSIDDYLDNKITSDSNIIPSSQLSGKERKQEIDLSKHVKEKESLSTTLNGFKPEFKERESKSIDKEIVLENKNKELENIVLKKDIDEIETINIELEHSVAKLLSENEKLHKEKEHLKKTYKELYDSIKPSLVHAKEQCDSLIANLNSKSMENADLKTQIQEKHSREHADILREIVESARALSPLDSNLDSACKYVQRFQEVLVYVRDTCPCLTRPSEKLVVVTPKNKDRKVRFVDPITSSSNTQKQVDFHKPKDSNQHLLHSTGVISSTGASGSKPTSNTKNNRILQSLSSNKTNNIEDQSRSVKYRKNKKTRAAKTKCVDLLTGSWGTNLYTLSIGDMMKSSLICLLSKASKIKSWLWHRRLSHLNFGTIDQLAKQGLVRGLPKLKFDKDHLCSAYLCGPLRVESINGKKYILVIIYDYSRFTWVKFLRSKDEAPEFIIKLLKMIEVYLNATVRNIRTDNGTEFVNQSLCSYYEDVSISHQTSVAHTPQQNVATACYTQNHSLVRLLYGKKPYELLHDRKPDLSYLHVFGALCYPTNNSEDLGKLKTKADVDFDELTAMASEQTSLGPAVNEMTPGTLSSGLVLQPPSSTPFVPPTRDDWDTLLQPLFDEYFCPPPCVNHPVPEVAAPVPTVSTESQSYVIPPGAEEANHDIKVAHMDNNPQFGIQIPEPSFEESSSHDVIPNNVQPVNQPPEHISKWTKDHPIDNVVSDPSRPFSTRHQLQTEALFCYFDAFLFFIERKSYKEALTESYWIEAMQEELNEFERLEV</sequence>
<evidence type="ECO:0000256" key="2">
    <source>
        <dbReference type="SAM" id="Coils"/>
    </source>
</evidence>
<feature type="coiled-coil region" evidence="2">
    <location>
        <begin position="449"/>
        <end position="483"/>
    </location>
</feature>
<dbReference type="Proteomes" id="UP001151760">
    <property type="component" value="Unassembled WGS sequence"/>
</dbReference>
<dbReference type="SUPFAM" id="SSF57756">
    <property type="entry name" value="Retrovirus zinc finger-like domains"/>
    <property type="match status" value="1"/>
</dbReference>
<dbReference type="InterPro" id="IPR025724">
    <property type="entry name" value="GAG-pre-integrase_dom"/>
</dbReference>
<evidence type="ECO:0000313" key="7">
    <source>
        <dbReference type="Proteomes" id="UP001151760"/>
    </source>
</evidence>
<dbReference type="PROSITE" id="PS50158">
    <property type="entry name" value="ZF_CCHC"/>
    <property type="match status" value="1"/>
</dbReference>
<organism evidence="6 7">
    <name type="scientific">Tanacetum coccineum</name>
    <dbReference type="NCBI Taxonomy" id="301880"/>
    <lineage>
        <taxon>Eukaryota</taxon>
        <taxon>Viridiplantae</taxon>
        <taxon>Streptophyta</taxon>
        <taxon>Embryophyta</taxon>
        <taxon>Tracheophyta</taxon>
        <taxon>Spermatophyta</taxon>
        <taxon>Magnoliopsida</taxon>
        <taxon>eudicotyledons</taxon>
        <taxon>Gunneridae</taxon>
        <taxon>Pentapetalae</taxon>
        <taxon>asterids</taxon>
        <taxon>campanulids</taxon>
        <taxon>Asterales</taxon>
        <taxon>Asteraceae</taxon>
        <taxon>Asteroideae</taxon>
        <taxon>Anthemideae</taxon>
        <taxon>Anthemidinae</taxon>
        <taxon>Tanacetum</taxon>
    </lineage>
</organism>
<keyword evidence="1" id="KW-0863">Zinc-finger</keyword>
<keyword evidence="7" id="KW-1185">Reference proteome</keyword>
<dbReference type="PANTHER" id="PTHR42648">
    <property type="entry name" value="TRANSPOSASE, PUTATIVE-RELATED"/>
    <property type="match status" value="1"/>
</dbReference>
<dbReference type="InterPro" id="IPR012337">
    <property type="entry name" value="RNaseH-like_sf"/>
</dbReference>
<feature type="compositionally biased region" description="Polar residues" evidence="3">
    <location>
        <begin position="646"/>
        <end position="655"/>
    </location>
</feature>
<gene>
    <name evidence="6" type="ORF">Tco_0877126</name>
</gene>
<evidence type="ECO:0000259" key="5">
    <source>
        <dbReference type="PROSITE" id="PS50994"/>
    </source>
</evidence>
<dbReference type="Gene3D" id="4.10.60.10">
    <property type="entry name" value="Zinc finger, CCHC-type"/>
    <property type="match status" value="1"/>
</dbReference>
<dbReference type="Pfam" id="PF00665">
    <property type="entry name" value="rve"/>
    <property type="match status" value="1"/>
</dbReference>
<dbReference type="InterPro" id="IPR001878">
    <property type="entry name" value="Znf_CCHC"/>
</dbReference>
<evidence type="ECO:0000259" key="4">
    <source>
        <dbReference type="PROSITE" id="PS50158"/>
    </source>
</evidence>
<protein>
    <submittedName>
        <fullName evidence="6">Integrase, catalytic region, zinc finger, CCHC-type containing protein</fullName>
    </submittedName>
</protein>
<evidence type="ECO:0000256" key="1">
    <source>
        <dbReference type="PROSITE-ProRule" id="PRU00047"/>
    </source>
</evidence>
<name>A0ABQ5BU73_9ASTR</name>
<dbReference type="InterPro" id="IPR039537">
    <property type="entry name" value="Retrotran_Ty1/copia-like"/>
</dbReference>
<dbReference type="InterPro" id="IPR001584">
    <property type="entry name" value="Integrase_cat-core"/>
</dbReference>
<dbReference type="PROSITE" id="PS50994">
    <property type="entry name" value="INTEGRASE"/>
    <property type="match status" value="1"/>
</dbReference>
<keyword evidence="1" id="KW-0862">Zinc</keyword>
<dbReference type="SMART" id="SM00343">
    <property type="entry name" value="ZnF_C2HC"/>
    <property type="match status" value="1"/>
</dbReference>
<evidence type="ECO:0000313" key="6">
    <source>
        <dbReference type="EMBL" id="GJT18420.1"/>
    </source>
</evidence>
<dbReference type="InterPro" id="IPR036397">
    <property type="entry name" value="RNaseH_sf"/>
</dbReference>
<reference evidence="6" key="2">
    <citation type="submission" date="2022-01" db="EMBL/GenBank/DDBJ databases">
        <authorList>
            <person name="Yamashiro T."/>
            <person name="Shiraishi A."/>
            <person name="Satake H."/>
            <person name="Nakayama K."/>
        </authorList>
    </citation>
    <scope>NUCLEOTIDE SEQUENCE</scope>
</reference>
<dbReference type="PANTHER" id="PTHR42648:SF18">
    <property type="entry name" value="RETROTRANSPOSON, UNCLASSIFIED-LIKE PROTEIN"/>
    <property type="match status" value="1"/>
</dbReference>
<reference evidence="6" key="1">
    <citation type="journal article" date="2022" name="Int. J. Mol. Sci.">
        <title>Draft Genome of Tanacetum Coccineum: Genomic Comparison of Closely Related Tanacetum-Family Plants.</title>
        <authorList>
            <person name="Yamashiro T."/>
            <person name="Shiraishi A."/>
            <person name="Nakayama K."/>
            <person name="Satake H."/>
        </authorList>
    </citation>
    <scope>NUCLEOTIDE SEQUENCE</scope>
</reference>
<dbReference type="Pfam" id="PF00098">
    <property type="entry name" value="zf-CCHC"/>
    <property type="match status" value="1"/>
</dbReference>
<evidence type="ECO:0000256" key="3">
    <source>
        <dbReference type="SAM" id="MobiDB-lite"/>
    </source>
</evidence>
<dbReference type="Gene3D" id="3.30.420.10">
    <property type="entry name" value="Ribonuclease H-like superfamily/Ribonuclease H"/>
    <property type="match status" value="1"/>
</dbReference>
<dbReference type="EMBL" id="BQNB010013635">
    <property type="protein sequence ID" value="GJT18420.1"/>
    <property type="molecule type" value="Genomic_DNA"/>
</dbReference>
<feature type="domain" description="CCHC-type" evidence="4">
    <location>
        <begin position="220"/>
        <end position="236"/>
    </location>
</feature>
<dbReference type="Pfam" id="PF13976">
    <property type="entry name" value="gag_pre-integrs"/>
    <property type="match status" value="1"/>
</dbReference>
<feature type="domain" description="Integrase catalytic" evidence="5">
    <location>
        <begin position="737"/>
        <end position="849"/>
    </location>
</feature>
<feature type="region of interest" description="Disordered" evidence="3">
    <location>
        <begin position="621"/>
        <end position="640"/>
    </location>
</feature>
<dbReference type="SUPFAM" id="SSF53098">
    <property type="entry name" value="Ribonuclease H-like"/>
    <property type="match status" value="1"/>
</dbReference>
<keyword evidence="2" id="KW-0175">Coiled coil</keyword>
<accession>A0ABQ5BU73</accession>
<feature type="region of interest" description="Disordered" evidence="3">
    <location>
        <begin position="646"/>
        <end position="666"/>
    </location>
</feature>